<evidence type="ECO:0000313" key="1">
    <source>
        <dbReference type="EMBL" id="KAI9913101.1"/>
    </source>
</evidence>
<organism evidence="1 2">
    <name type="scientific">Peronosclerospora sorghi</name>
    <dbReference type="NCBI Taxonomy" id="230839"/>
    <lineage>
        <taxon>Eukaryota</taxon>
        <taxon>Sar</taxon>
        <taxon>Stramenopiles</taxon>
        <taxon>Oomycota</taxon>
        <taxon>Peronosporomycetes</taxon>
        <taxon>Peronosporales</taxon>
        <taxon>Peronosporaceae</taxon>
        <taxon>Peronosclerospora</taxon>
    </lineage>
</organism>
<gene>
    <name evidence="1" type="ORF">PsorP6_006018</name>
</gene>
<keyword evidence="2" id="KW-1185">Reference proteome</keyword>
<dbReference type="EMBL" id="CM047583">
    <property type="protein sequence ID" value="KAI9913101.1"/>
    <property type="molecule type" value="Genomic_DNA"/>
</dbReference>
<proteinExistence type="predicted"/>
<name>A0ACC0W5X6_9STRA</name>
<protein>
    <submittedName>
        <fullName evidence="1">Uncharacterized protein</fullName>
    </submittedName>
</protein>
<sequence length="79" mass="9164">MMRETYAFLCLSSTTLELVVKYEFLSTEKTYCLYRLKQDDEALKQLELKDLETKNLAQLHLAAQLARPILWLGKTAVPI</sequence>
<comment type="caution">
    <text evidence="1">The sequence shown here is derived from an EMBL/GenBank/DDBJ whole genome shotgun (WGS) entry which is preliminary data.</text>
</comment>
<dbReference type="Proteomes" id="UP001163321">
    <property type="component" value="Chromosome 4"/>
</dbReference>
<evidence type="ECO:0000313" key="2">
    <source>
        <dbReference type="Proteomes" id="UP001163321"/>
    </source>
</evidence>
<accession>A0ACC0W5X6</accession>
<reference evidence="1 2" key="1">
    <citation type="journal article" date="2022" name="bioRxiv">
        <title>The genome of the oomycete Peronosclerospora sorghi, a cosmopolitan pathogen of maize and sorghum, is inflated with dispersed pseudogenes.</title>
        <authorList>
            <person name="Fletcher K."/>
            <person name="Martin F."/>
            <person name="Isakeit T."/>
            <person name="Cavanaugh K."/>
            <person name="Magill C."/>
            <person name="Michelmore R."/>
        </authorList>
    </citation>
    <scope>NUCLEOTIDE SEQUENCE [LARGE SCALE GENOMIC DNA]</scope>
    <source>
        <strain evidence="1">P6</strain>
    </source>
</reference>